<evidence type="ECO:0000313" key="2">
    <source>
        <dbReference type="EMBL" id="CAF0868883.1"/>
    </source>
</evidence>
<dbReference type="EMBL" id="CAJOBA010002639">
    <property type="protein sequence ID" value="CAF3653675.1"/>
    <property type="molecule type" value="Genomic_DNA"/>
</dbReference>
<evidence type="ECO:0000313" key="4">
    <source>
        <dbReference type="EMBL" id="CAF3653675.1"/>
    </source>
</evidence>
<reference evidence="3" key="1">
    <citation type="submission" date="2021-02" db="EMBL/GenBank/DDBJ databases">
        <authorList>
            <person name="Nowell W R."/>
        </authorList>
    </citation>
    <scope>NUCLEOTIDE SEQUENCE</scope>
</reference>
<gene>
    <name evidence="3" type="ORF">GPM918_LOCUS19713</name>
    <name evidence="2" type="ORF">OVA965_LOCUS8025</name>
    <name evidence="5" type="ORF">SRO942_LOCUS19710</name>
    <name evidence="4" type="ORF">TMI583_LOCUS8021</name>
</gene>
<dbReference type="EMBL" id="CAJNOQ010006049">
    <property type="protein sequence ID" value="CAF1121482.1"/>
    <property type="molecule type" value="Genomic_DNA"/>
</dbReference>
<dbReference type="Gene3D" id="3.40.1310.20">
    <property type="match status" value="1"/>
</dbReference>
<keyword evidence="6" id="KW-1185">Reference proteome</keyword>
<accession>A0A814QLT0</accession>
<dbReference type="Proteomes" id="UP000663829">
    <property type="component" value="Unassembled WGS sequence"/>
</dbReference>
<dbReference type="SUPFAM" id="SSF52540">
    <property type="entry name" value="P-loop containing nucleoside triphosphate hydrolases"/>
    <property type="match status" value="1"/>
</dbReference>
<proteinExistence type="predicted"/>
<dbReference type="EMBL" id="CAJOBC010006049">
    <property type="protein sequence ID" value="CAF3885007.1"/>
    <property type="molecule type" value="Genomic_DNA"/>
</dbReference>
<dbReference type="OrthoDB" id="1696305at2759"/>
<evidence type="ECO:0000313" key="5">
    <source>
        <dbReference type="EMBL" id="CAF3885007.1"/>
    </source>
</evidence>
<dbReference type="GO" id="GO:0003724">
    <property type="term" value="F:RNA helicase activity"/>
    <property type="evidence" value="ECO:0007669"/>
    <property type="project" value="InterPro"/>
</dbReference>
<dbReference type="InterPro" id="IPR000605">
    <property type="entry name" value="Helicase_SF3_ssDNA/RNA_vir"/>
</dbReference>
<dbReference type="GO" id="GO:0003723">
    <property type="term" value="F:RNA binding"/>
    <property type="evidence" value="ECO:0007669"/>
    <property type="project" value="InterPro"/>
</dbReference>
<dbReference type="Proteomes" id="UP000677228">
    <property type="component" value="Unassembled WGS sequence"/>
</dbReference>
<evidence type="ECO:0000313" key="6">
    <source>
        <dbReference type="Proteomes" id="UP000663829"/>
    </source>
</evidence>
<dbReference type="Gene3D" id="3.40.50.300">
    <property type="entry name" value="P-loop containing nucleotide triphosphate hydrolases"/>
    <property type="match status" value="1"/>
</dbReference>
<feature type="domain" description="Helicase superfamily 3 single-stranded DNA/RNA virus" evidence="1">
    <location>
        <begin position="188"/>
        <end position="281"/>
    </location>
</feature>
<dbReference type="Pfam" id="PF00910">
    <property type="entry name" value="RNA_helicase"/>
    <property type="match status" value="1"/>
</dbReference>
<dbReference type="Proteomes" id="UP000682733">
    <property type="component" value="Unassembled WGS sequence"/>
</dbReference>
<dbReference type="Proteomes" id="UP000681722">
    <property type="component" value="Unassembled WGS sequence"/>
</dbReference>
<name>A0A814QLT0_9BILA</name>
<dbReference type="EMBL" id="CAJNOK010002638">
    <property type="protein sequence ID" value="CAF0868883.1"/>
    <property type="molecule type" value="Genomic_DNA"/>
</dbReference>
<comment type="caution">
    <text evidence="3">The sequence shown here is derived from an EMBL/GenBank/DDBJ whole genome shotgun (WGS) entry which is preliminary data.</text>
</comment>
<protein>
    <recommendedName>
        <fullName evidence="1">Helicase superfamily 3 single-stranded DNA/RNA virus domain-containing protein</fullName>
    </recommendedName>
</protein>
<dbReference type="AlphaFoldDB" id="A0A814QLT0"/>
<evidence type="ECO:0000313" key="3">
    <source>
        <dbReference type="EMBL" id="CAF1121482.1"/>
    </source>
</evidence>
<sequence length="338" mass="39770">MKYRCVTITHVDWSKDESAFWFSQDELVKRYLVAEELHDDTIDRHHHIFVEYSEDVNLDYVRSCVTCLSDNLSIDVSVCKSQKNWLKYCTKYDFNPVRFNVRVEELSFGAQLSSHVEDHYISRYQVDFMDPFLVMHGNNRSTIISYINEWLSRRRVEIVDQREVILPNVSCGFTMRFDYWFGENKGNIYLWGEPGVGKTELVDFYMKGERVWRPSSVSPYMWSGLTEDFEYVWFEDFRISNYRTEISRLLSLMDGKPVSVQGKYKDDQLVLTRARFIFTSNEKDDIDYPEFARRVQIFHVDHQMFCCPGGAGCGGGDVTVSNPSISTQQRIMNRENQG</sequence>
<organism evidence="3 6">
    <name type="scientific">Didymodactylos carnosus</name>
    <dbReference type="NCBI Taxonomy" id="1234261"/>
    <lineage>
        <taxon>Eukaryota</taxon>
        <taxon>Metazoa</taxon>
        <taxon>Spiralia</taxon>
        <taxon>Gnathifera</taxon>
        <taxon>Rotifera</taxon>
        <taxon>Eurotatoria</taxon>
        <taxon>Bdelloidea</taxon>
        <taxon>Philodinida</taxon>
        <taxon>Philodinidae</taxon>
        <taxon>Didymodactylos</taxon>
    </lineage>
</organism>
<dbReference type="InterPro" id="IPR027417">
    <property type="entry name" value="P-loop_NTPase"/>
</dbReference>
<evidence type="ECO:0000259" key="1">
    <source>
        <dbReference type="Pfam" id="PF00910"/>
    </source>
</evidence>